<organism evidence="1 2">
    <name type="scientific">Striga asiatica</name>
    <name type="common">Asiatic witchweed</name>
    <name type="synonym">Buchnera asiatica</name>
    <dbReference type="NCBI Taxonomy" id="4170"/>
    <lineage>
        <taxon>Eukaryota</taxon>
        <taxon>Viridiplantae</taxon>
        <taxon>Streptophyta</taxon>
        <taxon>Embryophyta</taxon>
        <taxon>Tracheophyta</taxon>
        <taxon>Spermatophyta</taxon>
        <taxon>Magnoliopsida</taxon>
        <taxon>eudicotyledons</taxon>
        <taxon>Gunneridae</taxon>
        <taxon>Pentapetalae</taxon>
        <taxon>asterids</taxon>
        <taxon>lamiids</taxon>
        <taxon>Lamiales</taxon>
        <taxon>Orobanchaceae</taxon>
        <taxon>Buchnereae</taxon>
        <taxon>Striga</taxon>
    </lineage>
</organism>
<gene>
    <name evidence="1" type="ORF">STAS_15805</name>
</gene>
<dbReference type="AlphaFoldDB" id="A0A5A7Q314"/>
<protein>
    <submittedName>
        <fullName evidence="1">Coenzyme F420-dependent N5,N10-methenyltetrahydromethanopterin reductase</fullName>
    </submittedName>
</protein>
<comment type="caution">
    <text evidence="1">The sequence shown here is derived from an EMBL/GenBank/DDBJ whole genome shotgun (WGS) entry which is preliminary data.</text>
</comment>
<keyword evidence="2" id="KW-1185">Reference proteome</keyword>
<sequence length="148" mass="16791">MESNNSITIYVHARASSRWASLLGCFHTGPRAEDGRKRVGLNSADRFEGLPFAGRRRRIGQVNLDFWSLKFVSSQPRENPRLYRGRGPLLLMEEASTIARRARNLLSRGCLLSLLQPRRSVSAWCSRRSLVLYLWVIFLASETSAGKL</sequence>
<accession>A0A5A7Q314</accession>
<reference evidence="2" key="1">
    <citation type="journal article" date="2019" name="Curr. Biol.">
        <title>Genome Sequence of Striga asiatica Provides Insight into the Evolution of Plant Parasitism.</title>
        <authorList>
            <person name="Yoshida S."/>
            <person name="Kim S."/>
            <person name="Wafula E.K."/>
            <person name="Tanskanen J."/>
            <person name="Kim Y.M."/>
            <person name="Honaas L."/>
            <person name="Yang Z."/>
            <person name="Spallek T."/>
            <person name="Conn C.E."/>
            <person name="Ichihashi Y."/>
            <person name="Cheong K."/>
            <person name="Cui S."/>
            <person name="Der J.P."/>
            <person name="Gundlach H."/>
            <person name="Jiao Y."/>
            <person name="Hori C."/>
            <person name="Ishida J.K."/>
            <person name="Kasahara H."/>
            <person name="Kiba T."/>
            <person name="Kim M.S."/>
            <person name="Koo N."/>
            <person name="Laohavisit A."/>
            <person name="Lee Y.H."/>
            <person name="Lumba S."/>
            <person name="McCourt P."/>
            <person name="Mortimer J.C."/>
            <person name="Mutuku J.M."/>
            <person name="Nomura T."/>
            <person name="Sasaki-Sekimoto Y."/>
            <person name="Seto Y."/>
            <person name="Wang Y."/>
            <person name="Wakatake T."/>
            <person name="Sakakibara H."/>
            <person name="Demura T."/>
            <person name="Yamaguchi S."/>
            <person name="Yoneyama K."/>
            <person name="Manabe R.I."/>
            <person name="Nelson D.C."/>
            <person name="Schulman A.H."/>
            <person name="Timko M.P."/>
            <person name="dePamphilis C.W."/>
            <person name="Choi D."/>
            <person name="Shirasu K."/>
        </authorList>
    </citation>
    <scope>NUCLEOTIDE SEQUENCE [LARGE SCALE GENOMIC DNA]</scope>
    <source>
        <strain evidence="2">cv. UVA1</strain>
    </source>
</reference>
<name>A0A5A7Q314_STRAF</name>
<dbReference type="EMBL" id="BKCP01005594">
    <property type="protein sequence ID" value="GER39202.1"/>
    <property type="molecule type" value="Genomic_DNA"/>
</dbReference>
<dbReference type="Proteomes" id="UP000325081">
    <property type="component" value="Unassembled WGS sequence"/>
</dbReference>
<evidence type="ECO:0000313" key="2">
    <source>
        <dbReference type="Proteomes" id="UP000325081"/>
    </source>
</evidence>
<evidence type="ECO:0000313" key="1">
    <source>
        <dbReference type="EMBL" id="GER39202.1"/>
    </source>
</evidence>
<proteinExistence type="predicted"/>